<proteinExistence type="predicted"/>
<dbReference type="RefSeq" id="XP_024732706.1">
    <property type="nucleotide sequence ID" value="XM_024873451.1"/>
</dbReference>
<dbReference type="SUPFAM" id="SSF51197">
    <property type="entry name" value="Clavaminate synthase-like"/>
    <property type="match status" value="1"/>
</dbReference>
<dbReference type="OrthoDB" id="263283at2759"/>
<dbReference type="STRING" id="1095630.A0A2J6SYF4"/>
<feature type="non-terminal residue" evidence="2">
    <location>
        <position position="1"/>
    </location>
</feature>
<accession>A0A2J6SYF4</accession>
<sequence length="178" mass="19975">LTLFLQGCKPTPSHIRPPRLYIAQAQIADLPKQLQEDFPTPRIVKEAGKGDIYNSNIWMGIPPTYTPLHKDPNPNLFVQLASSKRIRLFEPATGFKIFRDVQLRIGQHGSASFRGDEMMEGPERDALDEAVWGNTVVKGEGYEAMVSPGDALFIPRGWWHSIKSVGSGVTASVNWWFR</sequence>
<dbReference type="SMART" id="SM00558">
    <property type="entry name" value="JmjC"/>
    <property type="match status" value="1"/>
</dbReference>
<dbReference type="PANTHER" id="PTHR12461">
    <property type="entry name" value="HYPOXIA-INDUCIBLE FACTOR 1 ALPHA INHIBITOR-RELATED"/>
    <property type="match status" value="1"/>
</dbReference>
<gene>
    <name evidence="2" type="ORF">K444DRAFT_510952</name>
</gene>
<evidence type="ECO:0000313" key="3">
    <source>
        <dbReference type="Proteomes" id="UP000235371"/>
    </source>
</evidence>
<dbReference type="AlphaFoldDB" id="A0A2J6SYF4"/>
<feature type="non-terminal residue" evidence="2">
    <location>
        <position position="178"/>
    </location>
</feature>
<name>A0A2J6SYF4_9HELO</name>
<dbReference type="Proteomes" id="UP000235371">
    <property type="component" value="Unassembled WGS sequence"/>
</dbReference>
<feature type="domain" description="JmjC" evidence="1">
    <location>
        <begin position="29"/>
        <end position="178"/>
    </location>
</feature>
<protein>
    <submittedName>
        <fullName evidence="2">Clavaminate synthase-like protein</fullName>
    </submittedName>
</protein>
<dbReference type="EMBL" id="KZ613854">
    <property type="protein sequence ID" value="PMD55802.1"/>
    <property type="molecule type" value="Genomic_DNA"/>
</dbReference>
<evidence type="ECO:0000259" key="1">
    <source>
        <dbReference type="PROSITE" id="PS51184"/>
    </source>
</evidence>
<evidence type="ECO:0000313" key="2">
    <source>
        <dbReference type="EMBL" id="PMD55802.1"/>
    </source>
</evidence>
<dbReference type="Gene3D" id="2.60.120.650">
    <property type="entry name" value="Cupin"/>
    <property type="match status" value="1"/>
</dbReference>
<dbReference type="GeneID" id="36581531"/>
<organism evidence="2 3">
    <name type="scientific">Hyaloscypha bicolor E</name>
    <dbReference type="NCBI Taxonomy" id="1095630"/>
    <lineage>
        <taxon>Eukaryota</taxon>
        <taxon>Fungi</taxon>
        <taxon>Dikarya</taxon>
        <taxon>Ascomycota</taxon>
        <taxon>Pezizomycotina</taxon>
        <taxon>Leotiomycetes</taxon>
        <taxon>Helotiales</taxon>
        <taxon>Hyaloscyphaceae</taxon>
        <taxon>Hyaloscypha</taxon>
        <taxon>Hyaloscypha bicolor</taxon>
    </lineage>
</organism>
<dbReference type="InterPro" id="IPR003347">
    <property type="entry name" value="JmjC_dom"/>
</dbReference>
<dbReference type="Pfam" id="PF13621">
    <property type="entry name" value="Cupin_8"/>
    <property type="match status" value="1"/>
</dbReference>
<reference evidence="2 3" key="1">
    <citation type="submission" date="2016-04" db="EMBL/GenBank/DDBJ databases">
        <title>A degradative enzymes factory behind the ericoid mycorrhizal symbiosis.</title>
        <authorList>
            <consortium name="DOE Joint Genome Institute"/>
            <person name="Martino E."/>
            <person name="Morin E."/>
            <person name="Grelet G."/>
            <person name="Kuo A."/>
            <person name="Kohler A."/>
            <person name="Daghino S."/>
            <person name="Barry K."/>
            <person name="Choi C."/>
            <person name="Cichocki N."/>
            <person name="Clum A."/>
            <person name="Copeland A."/>
            <person name="Hainaut M."/>
            <person name="Haridas S."/>
            <person name="Labutti K."/>
            <person name="Lindquist E."/>
            <person name="Lipzen A."/>
            <person name="Khouja H.-R."/>
            <person name="Murat C."/>
            <person name="Ohm R."/>
            <person name="Olson A."/>
            <person name="Spatafora J."/>
            <person name="Veneault-Fourrey C."/>
            <person name="Henrissat B."/>
            <person name="Grigoriev I."/>
            <person name="Martin F."/>
            <person name="Perotto S."/>
        </authorList>
    </citation>
    <scope>NUCLEOTIDE SEQUENCE [LARGE SCALE GENOMIC DNA]</scope>
    <source>
        <strain evidence="2 3">E</strain>
    </source>
</reference>
<dbReference type="PROSITE" id="PS51184">
    <property type="entry name" value="JMJC"/>
    <property type="match status" value="1"/>
</dbReference>
<dbReference type="PANTHER" id="PTHR12461:SF105">
    <property type="entry name" value="HYPOXIA-INDUCIBLE FACTOR 1-ALPHA INHIBITOR"/>
    <property type="match status" value="1"/>
</dbReference>
<dbReference type="InterPro" id="IPR041667">
    <property type="entry name" value="Cupin_8"/>
</dbReference>
<dbReference type="InParanoid" id="A0A2J6SYF4"/>
<keyword evidence="3" id="KW-1185">Reference proteome</keyword>